<gene>
    <name evidence="3" type="primary">LOC104224801</name>
</gene>
<accession>A0A1U7W849</accession>
<evidence type="ECO:0000259" key="1">
    <source>
        <dbReference type="Pfam" id="PF03732"/>
    </source>
</evidence>
<proteinExistence type="predicted"/>
<reference evidence="3" key="2">
    <citation type="submission" date="2025-08" db="UniProtKB">
        <authorList>
            <consortium name="RefSeq"/>
        </authorList>
    </citation>
    <scope>IDENTIFICATION</scope>
    <source>
        <tissue evidence="3">Leaf</tissue>
    </source>
</reference>
<dbReference type="Pfam" id="PF03732">
    <property type="entry name" value="Retrotrans_gag"/>
    <property type="match status" value="1"/>
</dbReference>
<protein>
    <submittedName>
        <fullName evidence="3">Uncharacterized protein LOC104224801</fullName>
    </submittedName>
</protein>
<dbReference type="Proteomes" id="UP000189701">
    <property type="component" value="Unplaced"/>
</dbReference>
<feature type="domain" description="Retrotransposon gag" evidence="1">
    <location>
        <begin position="25"/>
        <end position="121"/>
    </location>
</feature>
<dbReference type="RefSeq" id="XP_009774808.1">
    <property type="nucleotide sequence ID" value="XM_009776506.1"/>
</dbReference>
<keyword evidence="2" id="KW-1185">Reference proteome</keyword>
<evidence type="ECO:0000313" key="2">
    <source>
        <dbReference type="Proteomes" id="UP000189701"/>
    </source>
</evidence>
<reference evidence="2" key="1">
    <citation type="journal article" date="2013" name="Genome Biol.">
        <title>Reference genomes and transcriptomes of Nicotiana sylvestris and Nicotiana tomentosiformis.</title>
        <authorList>
            <person name="Sierro N."/>
            <person name="Battey J.N."/>
            <person name="Ouadi S."/>
            <person name="Bovet L."/>
            <person name="Goepfert S."/>
            <person name="Bakaher N."/>
            <person name="Peitsch M.C."/>
            <person name="Ivanov N.V."/>
        </authorList>
    </citation>
    <scope>NUCLEOTIDE SEQUENCE [LARGE SCALE GENOMIC DNA]</scope>
</reference>
<dbReference type="AlphaFoldDB" id="A0A1U7W849"/>
<sequence>MAMHNGEPRAWEWPKYRWKLEGVELATYRLKGVAYSWFEVWEDSRDEGSPPARWSEFADAFIDHLLLVETKVAHVAEFENLKQGSRSVWEYHMEFARVSKYAIYLLPTMEAKVHRFLQGLSTLVINEASIAALNSNLKYLKMVEFAQATKTPKLKNMIDIEGSSKAQSTGHYGDSFGSMFRGGSSSHPSPMHSLQTVHY</sequence>
<dbReference type="OrthoDB" id="1936908at2759"/>
<organism evidence="2 3">
    <name type="scientific">Nicotiana sylvestris</name>
    <name type="common">Wood tobacco</name>
    <name type="synonym">South American tobacco</name>
    <dbReference type="NCBI Taxonomy" id="4096"/>
    <lineage>
        <taxon>Eukaryota</taxon>
        <taxon>Viridiplantae</taxon>
        <taxon>Streptophyta</taxon>
        <taxon>Embryophyta</taxon>
        <taxon>Tracheophyta</taxon>
        <taxon>Spermatophyta</taxon>
        <taxon>Magnoliopsida</taxon>
        <taxon>eudicotyledons</taxon>
        <taxon>Gunneridae</taxon>
        <taxon>Pentapetalae</taxon>
        <taxon>asterids</taxon>
        <taxon>lamiids</taxon>
        <taxon>Solanales</taxon>
        <taxon>Solanaceae</taxon>
        <taxon>Nicotianoideae</taxon>
        <taxon>Nicotianeae</taxon>
        <taxon>Nicotiana</taxon>
    </lineage>
</organism>
<name>A0A1U7W849_NICSY</name>
<dbReference type="InterPro" id="IPR005162">
    <property type="entry name" value="Retrotrans_gag_dom"/>
</dbReference>
<evidence type="ECO:0000313" key="3">
    <source>
        <dbReference type="RefSeq" id="XP_009774808.1"/>
    </source>
</evidence>